<evidence type="ECO:0000313" key="1">
    <source>
        <dbReference type="EMBL" id="SKC68095.1"/>
    </source>
</evidence>
<dbReference type="RefSeq" id="WP_079728616.1">
    <property type="nucleotide sequence ID" value="NZ_FUZP01000003.1"/>
</dbReference>
<keyword evidence="2" id="KW-1185">Reference proteome</keyword>
<accession>A0A1T5KXA7</accession>
<dbReference type="AlphaFoldDB" id="A0A1T5KXA7"/>
<organism evidence="1 2">
    <name type="scientific">Okibacterium fritillariae</name>
    <dbReference type="NCBI Taxonomy" id="123320"/>
    <lineage>
        <taxon>Bacteria</taxon>
        <taxon>Bacillati</taxon>
        <taxon>Actinomycetota</taxon>
        <taxon>Actinomycetes</taxon>
        <taxon>Micrococcales</taxon>
        <taxon>Microbacteriaceae</taxon>
        <taxon>Okibacterium</taxon>
    </lineage>
</organism>
<reference evidence="1 2" key="1">
    <citation type="submission" date="2017-02" db="EMBL/GenBank/DDBJ databases">
        <authorList>
            <person name="Peterson S.W."/>
        </authorList>
    </citation>
    <scope>NUCLEOTIDE SEQUENCE [LARGE SCALE GENOMIC DNA]</scope>
    <source>
        <strain evidence="1 2">VKM Ac-2059</strain>
    </source>
</reference>
<dbReference type="Proteomes" id="UP000190857">
    <property type="component" value="Unassembled WGS sequence"/>
</dbReference>
<name>A0A1T5KXA7_9MICO</name>
<proteinExistence type="predicted"/>
<protein>
    <submittedName>
        <fullName evidence="1">Uncharacterized conserved protein YdeI, YjbR/CyaY-like superfamily, DUF1801 family</fullName>
    </submittedName>
</protein>
<dbReference type="EMBL" id="FUZP01000003">
    <property type="protein sequence ID" value="SKC68095.1"/>
    <property type="molecule type" value="Genomic_DNA"/>
</dbReference>
<sequence length="190" mass="21246">MVSFADKPILDVTLDGWQAYLEGTPDDGGVRLKLRKKNSTAPGFTWSEALDVALCYGWIDGQAGRFDEDYTLQAFTPRRKNSPWSQINREHVQRLIDEGRMRPAGLAEVDRAKADGRWDAAYRQKGAEAPADLQAALDANPDAAAFIARLTKVEAFRIYFRIGNIKTPSVRAARIADVVEKAARGEHHYR</sequence>
<dbReference type="OrthoDB" id="9796999at2"/>
<dbReference type="Pfam" id="PF13376">
    <property type="entry name" value="OmdA"/>
    <property type="match status" value="1"/>
</dbReference>
<evidence type="ECO:0000313" key="2">
    <source>
        <dbReference type="Proteomes" id="UP000190857"/>
    </source>
</evidence>
<dbReference type="STRING" id="123320.SAMN06309945_2586"/>
<gene>
    <name evidence="1" type="ORF">SAMN06309945_2586</name>
</gene>